<dbReference type="Pfam" id="PF00589">
    <property type="entry name" value="Phage_integrase"/>
    <property type="match status" value="1"/>
</dbReference>
<evidence type="ECO:0000313" key="5">
    <source>
        <dbReference type="Proteomes" id="UP000297983"/>
    </source>
</evidence>
<reference evidence="4 5" key="1">
    <citation type="submission" date="2019-03" db="EMBL/GenBank/DDBJ databases">
        <title>Genomics of glacier-inhabiting Cryobacterium strains.</title>
        <authorList>
            <person name="Liu Q."/>
            <person name="Xin Y.-H."/>
        </authorList>
    </citation>
    <scope>NUCLEOTIDE SEQUENCE [LARGE SCALE GENOMIC DNA]</scope>
    <source>
        <strain evidence="4 5">Hz16</strain>
    </source>
</reference>
<proteinExistence type="predicted"/>
<comment type="caution">
    <text evidence="4">The sequence shown here is derived from an EMBL/GenBank/DDBJ whole genome shotgun (WGS) entry which is preliminary data.</text>
</comment>
<dbReference type="EMBL" id="SOHL01000027">
    <property type="protein sequence ID" value="TFD68179.1"/>
    <property type="molecule type" value="Genomic_DNA"/>
</dbReference>
<evidence type="ECO:0000313" key="4">
    <source>
        <dbReference type="EMBL" id="TFD68179.1"/>
    </source>
</evidence>
<feature type="domain" description="Tyr recombinase" evidence="3">
    <location>
        <begin position="2"/>
        <end position="45"/>
    </location>
</feature>
<accession>A0A4R9ARG6</accession>
<dbReference type="Proteomes" id="UP000297983">
    <property type="component" value="Unassembled WGS sequence"/>
</dbReference>
<evidence type="ECO:0000256" key="2">
    <source>
        <dbReference type="SAM" id="MobiDB-lite"/>
    </source>
</evidence>
<feature type="compositionally biased region" description="Basic and acidic residues" evidence="2">
    <location>
        <begin position="40"/>
        <end position="49"/>
    </location>
</feature>
<dbReference type="AlphaFoldDB" id="A0A4R9ARG6"/>
<dbReference type="InterPro" id="IPR013762">
    <property type="entry name" value="Integrase-like_cat_sf"/>
</dbReference>
<sequence length="49" mass="5295">MDITPHSFRRTGATLLANELGMQAAADMHGHTSTSTTKAHYAEPDRTVP</sequence>
<dbReference type="InterPro" id="IPR011010">
    <property type="entry name" value="DNA_brk_join_enz"/>
</dbReference>
<evidence type="ECO:0000259" key="3">
    <source>
        <dbReference type="Pfam" id="PF00589"/>
    </source>
</evidence>
<dbReference type="SUPFAM" id="SSF56349">
    <property type="entry name" value="DNA breaking-rejoining enzymes"/>
    <property type="match status" value="1"/>
</dbReference>
<keyword evidence="1" id="KW-0233">DNA recombination</keyword>
<dbReference type="GO" id="GO:0015074">
    <property type="term" value="P:DNA integration"/>
    <property type="evidence" value="ECO:0007669"/>
    <property type="project" value="InterPro"/>
</dbReference>
<gene>
    <name evidence="4" type="ORF">E3T50_13430</name>
</gene>
<dbReference type="GO" id="GO:0006310">
    <property type="term" value="P:DNA recombination"/>
    <property type="evidence" value="ECO:0007669"/>
    <property type="project" value="UniProtKB-KW"/>
</dbReference>
<dbReference type="InterPro" id="IPR002104">
    <property type="entry name" value="Integrase_catalytic"/>
</dbReference>
<keyword evidence="5" id="KW-1185">Reference proteome</keyword>
<organism evidence="4 5">
    <name type="scientific">Cryobacterium gelidum</name>
    <dbReference type="NCBI Taxonomy" id="1259164"/>
    <lineage>
        <taxon>Bacteria</taxon>
        <taxon>Bacillati</taxon>
        <taxon>Actinomycetota</taxon>
        <taxon>Actinomycetes</taxon>
        <taxon>Micrococcales</taxon>
        <taxon>Microbacteriaceae</taxon>
        <taxon>Cryobacterium</taxon>
    </lineage>
</organism>
<protein>
    <recommendedName>
        <fullName evidence="3">Tyr recombinase domain-containing protein</fullName>
    </recommendedName>
</protein>
<dbReference type="Gene3D" id="1.10.443.10">
    <property type="entry name" value="Intergrase catalytic core"/>
    <property type="match status" value="1"/>
</dbReference>
<feature type="region of interest" description="Disordered" evidence="2">
    <location>
        <begin position="27"/>
        <end position="49"/>
    </location>
</feature>
<evidence type="ECO:0000256" key="1">
    <source>
        <dbReference type="ARBA" id="ARBA00023172"/>
    </source>
</evidence>
<name>A0A4R9ARG6_9MICO</name>
<dbReference type="GO" id="GO:0003677">
    <property type="term" value="F:DNA binding"/>
    <property type="evidence" value="ECO:0007669"/>
    <property type="project" value="InterPro"/>
</dbReference>